<evidence type="ECO:0000256" key="4">
    <source>
        <dbReference type="ARBA" id="ARBA00023136"/>
    </source>
</evidence>
<dbReference type="AlphaFoldDB" id="A0A158M3U3"/>
<feature type="transmembrane region" description="Helical" evidence="5">
    <location>
        <begin position="24"/>
        <end position="45"/>
    </location>
</feature>
<comment type="subcellular location">
    <subcellularLocation>
        <location evidence="1">Membrane</location>
        <topology evidence="1">Multi-pass membrane protein</topology>
    </subcellularLocation>
</comment>
<reference evidence="6 7" key="1">
    <citation type="submission" date="2014-03" db="EMBL/GenBank/DDBJ databases">
        <title>Genome sequence of Bordetella holmseii.</title>
        <authorList>
            <person name="Harvill E."/>
            <person name="Goodfield L.L."/>
            <person name="Ivanov Y."/>
            <person name="Meyer J.A."/>
            <person name="Newth C."/>
            <person name="Cassiday P."/>
            <person name="Tondella M.L."/>
            <person name="Liao P."/>
            <person name="Zimmerman J."/>
            <person name="Meert K."/>
            <person name="Wessel D."/>
            <person name="Berger J."/>
            <person name="Dean J.M."/>
            <person name="Holubkov R."/>
            <person name="Burr J."/>
            <person name="Liu T."/>
            <person name="Brinkac L.M."/>
            <person name="Sanka R."/>
            <person name="Kim M."/>
            <person name="Losada L."/>
        </authorList>
    </citation>
    <scope>NUCLEOTIDE SEQUENCE [LARGE SCALE GENOMIC DNA]</scope>
    <source>
        <strain evidence="6 7">CDC-H585-BH</strain>
    </source>
</reference>
<dbReference type="Proteomes" id="UP000026682">
    <property type="component" value="Unassembled WGS sequence"/>
</dbReference>
<dbReference type="GO" id="GO:0004671">
    <property type="term" value="F:protein C-terminal S-isoprenylcysteine carboxyl O-methyltransferase activity"/>
    <property type="evidence" value="ECO:0007669"/>
    <property type="project" value="InterPro"/>
</dbReference>
<gene>
    <name evidence="6" type="ORF">L497_1564</name>
</gene>
<evidence type="ECO:0000256" key="3">
    <source>
        <dbReference type="ARBA" id="ARBA00022989"/>
    </source>
</evidence>
<keyword evidence="2 5" id="KW-0812">Transmembrane</keyword>
<dbReference type="PANTHER" id="PTHR12714">
    <property type="entry name" value="PROTEIN-S ISOPRENYLCYSTEINE O-METHYLTRANSFERASE"/>
    <property type="match status" value="1"/>
</dbReference>
<keyword evidence="6" id="KW-0489">Methyltransferase</keyword>
<dbReference type="GO" id="GO:0016020">
    <property type="term" value="C:membrane"/>
    <property type="evidence" value="ECO:0007669"/>
    <property type="project" value="UniProtKB-SubCell"/>
</dbReference>
<accession>A0A158M3U3</accession>
<dbReference type="InterPro" id="IPR007269">
    <property type="entry name" value="ICMT_MeTrfase"/>
</dbReference>
<sequence>MPARQLPSRPGAATPRRGLNNSPLAIVLSPACVLLIAAALLAYALRWRASGWGALVWLACFVAMFAIRTPHSIRNRANVIVGARKGLDERLLLSGMFITMMVLPLLQLATGAFGFADYRLPSWATWTGALLQLPCLWLFWRSHADLGRNWSPGLEVRQEHQLITAGVYRRIRHPMYAAIWIAALTQPLLIHNWIAGALVIPAFAAMWLIRVPSEEAMMRAEFGSAYDDYCLRAGRLLPR</sequence>
<name>A0A158M3U3_9BORD</name>
<organism evidence="6 7">
    <name type="scientific">Bordetella holmesii CDC-H585-BH</name>
    <dbReference type="NCBI Taxonomy" id="1331206"/>
    <lineage>
        <taxon>Bacteria</taxon>
        <taxon>Pseudomonadati</taxon>
        <taxon>Pseudomonadota</taxon>
        <taxon>Betaproteobacteria</taxon>
        <taxon>Burkholderiales</taxon>
        <taxon>Alcaligenaceae</taxon>
        <taxon>Bordetella</taxon>
    </lineage>
</organism>
<dbReference type="NCBIfam" id="NF040696">
    <property type="entry name" value="isopcys_mtase"/>
    <property type="match status" value="1"/>
</dbReference>
<feature type="transmembrane region" description="Helical" evidence="5">
    <location>
        <begin position="178"/>
        <end position="209"/>
    </location>
</feature>
<evidence type="ECO:0000256" key="2">
    <source>
        <dbReference type="ARBA" id="ARBA00022692"/>
    </source>
</evidence>
<dbReference type="Pfam" id="PF04140">
    <property type="entry name" value="ICMT"/>
    <property type="match status" value="1"/>
</dbReference>
<proteinExistence type="predicted"/>
<dbReference type="GO" id="GO:0032259">
    <property type="term" value="P:methylation"/>
    <property type="evidence" value="ECO:0007669"/>
    <property type="project" value="UniProtKB-KW"/>
</dbReference>
<dbReference type="InterPro" id="IPR054851">
    <property type="entry name" value="Isoprenylcys_mtase"/>
</dbReference>
<feature type="transmembrane region" description="Helical" evidence="5">
    <location>
        <begin position="122"/>
        <end position="140"/>
    </location>
</feature>
<feature type="transmembrane region" description="Helical" evidence="5">
    <location>
        <begin position="51"/>
        <end position="70"/>
    </location>
</feature>
<evidence type="ECO:0000256" key="5">
    <source>
        <dbReference type="SAM" id="Phobius"/>
    </source>
</evidence>
<dbReference type="PATRIC" id="fig|1331206.3.peg.2069"/>
<dbReference type="Gene3D" id="1.20.120.1630">
    <property type="match status" value="1"/>
</dbReference>
<feature type="transmembrane region" description="Helical" evidence="5">
    <location>
        <begin position="91"/>
        <end position="116"/>
    </location>
</feature>
<evidence type="ECO:0000256" key="1">
    <source>
        <dbReference type="ARBA" id="ARBA00004141"/>
    </source>
</evidence>
<evidence type="ECO:0000313" key="6">
    <source>
        <dbReference type="EMBL" id="KAK90565.1"/>
    </source>
</evidence>
<dbReference type="EMBL" id="JFZZ01000072">
    <property type="protein sequence ID" value="KAK90565.1"/>
    <property type="molecule type" value="Genomic_DNA"/>
</dbReference>
<protein>
    <submittedName>
        <fullName evidence="6">Isoprenylcysteine carboxyl methyltransferase family protein</fullName>
    </submittedName>
</protein>
<dbReference type="STRING" id="35814.BBB42_11110"/>
<keyword evidence="3 5" id="KW-1133">Transmembrane helix</keyword>
<evidence type="ECO:0000313" key="7">
    <source>
        <dbReference type="Proteomes" id="UP000026682"/>
    </source>
</evidence>
<keyword evidence="6" id="KW-0808">Transferase</keyword>
<comment type="caution">
    <text evidence="6">The sequence shown here is derived from an EMBL/GenBank/DDBJ whole genome shotgun (WGS) entry which is preliminary data.</text>
</comment>
<keyword evidence="4 5" id="KW-0472">Membrane</keyword>
<dbReference type="PANTHER" id="PTHR12714:SF9">
    <property type="entry name" value="PROTEIN-S-ISOPRENYLCYSTEINE O-METHYLTRANSFERASE"/>
    <property type="match status" value="1"/>
</dbReference>